<dbReference type="AlphaFoldDB" id="A0A6U0MBV4"/>
<evidence type="ECO:0000313" key="2">
    <source>
        <dbReference type="EMBL" id="CAD8512778.1"/>
    </source>
</evidence>
<reference evidence="2" key="1">
    <citation type="submission" date="2021-01" db="EMBL/GenBank/DDBJ databases">
        <authorList>
            <person name="Corre E."/>
            <person name="Pelletier E."/>
            <person name="Niang G."/>
            <person name="Scheremetjew M."/>
            <person name="Finn R."/>
            <person name="Kale V."/>
            <person name="Holt S."/>
            <person name="Cochrane G."/>
            <person name="Meng A."/>
            <person name="Brown T."/>
            <person name="Cohen L."/>
        </authorList>
    </citation>
    <scope>NUCLEOTIDE SEQUENCE</scope>
    <source>
        <strain evidence="2">CCMP1723</strain>
    </source>
</reference>
<dbReference type="EMBL" id="HBEQ01000257">
    <property type="protein sequence ID" value="CAD8512777.1"/>
    <property type="molecule type" value="Transcribed_RNA"/>
</dbReference>
<gene>
    <name evidence="1" type="ORF">MCOM1403_LOCUS202</name>
    <name evidence="2" type="ORF">MCOM1403_LOCUS203</name>
</gene>
<accession>A0A6U0MBV4</accession>
<protein>
    <submittedName>
        <fullName evidence="2">Uncharacterized protein</fullName>
    </submittedName>
</protein>
<name>A0A6U0MBV4_MICPS</name>
<sequence>MQIISIAPRLQTHRWSVYLNAPSFTCTTRIDALAVKVMECETVLGTIEKICIKLPGDFIKRRTKGFAEHLQQVMFMGTELDSALLWNDFGIHFDCFAVSVILRNIAAEGMQVNDDCIDDFSTDDEDYTM</sequence>
<evidence type="ECO:0000313" key="1">
    <source>
        <dbReference type="EMBL" id="CAD8512777.1"/>
    </source>
</evidence>
<dbReference type="EMBL" id="HBEQ01000258">
    <property type="protein sequence ID" value="CAD8512778.1"/>
    <property type="molecule type" value="Transcribed_RNA"/>
</dbReference>
<proteinExistence type="predicted"/>
<organism evidence="2">
    <name type="scientific">Micromonas pusilla</name>
    <name type="common">Picoplanktonic green alga</name>
    <name type="synonym">Chromulina pusilla</name>
    <dbReference type="NCBI Taxonomy" id="38833"/>
    <lineage>
        <taxon>Eukaryota</taxon>
        <taxon>Viridiplantae</taxon>
        <taxon>Chlorophyta</taxon>
        <taxon>Mamiellophyceae</taxon>
        <taxon>Mamiellales</taxon>
        <taxon>Mamiellaceae</taxon>
        <taxon>Micromonas</taxon>
    </lineage>
</organism>